<comment type="caution">
    <text evidence="2">The sequence shown here is derived from an EMBL/GenBank/DDBJ whole genome shotgun (WGS) entry which is preliminary data.</text>
</comment>
<reference evidence="3" key="1">
    <citation type="journal article" date="2019" name="Int. J. Syst. Evol. Microbiol.">
        <title>The Global Catalogue of Microorganisms (GCM) 10K type strain sequencing project: providing services to taxonomists for standard genome sequencing and annotation.</title>
        <authorList>
            <consortium name="The Broad Institute Genomics Platform"/>
            <consortium name="The Broad Institute Genome Sequencing Center for Infectious Disease"/>
            <person name="Wu L."/>
            <person name="Ma J."/>
        </authorList>
    </citation>
    <scope>NUCLEOTIDE SEQUENCE [LARGE SCALE GENOMIC DNA]</scope>
    <source>
        <strain evidence="3">JCM 18401</strain>
    </source>
</reference>
<keyword evidence="3" id="KW-1185">Reference proteome</keyword>
<dbReference type="InterPro" id="IPR043747">
    <property type="entry name" value="DUF5692"/>
</dbReference>
<feature type="transmembrane region" description="Helical" evidence="1">
    <location>
        <begin position="269"/>
        <end position="293"/>
    </location>
</feature>
<feature type="transmembrane region" description="Helical" evidence="1">
    <location>
        <begin position="186"/>
        <end position="204"/>
    </location>
</feature>
<name>A0ABP9F7X6_9GAMM</name>
<evidence type="ECO:0000313" key="3">
    <source>
        <dbReference type="Proteomes" id="UP001499988"/>
    </source>
</evidence>
<dbReference type="EMBL" id="BAABJZ010000082">
    <property type="protein sequence ID" value="GAA4890213.1"/>
    <property type="molecule type" value="Genomic_DNA"/>
</dbReference>
<dbReference type="Proteomes" id="UP001499988">
    <property type="component" value="Unassembled WGS sequence"/>
</dbReference>
<sequence>MVALSLITFGMAPTASANEATLPDIGIYQGSLESTGAGGGMALRLEFDTNGTVVIEQKYYGQDLRHEHNWSVRGDRLVIEPDANSPITLFDKAIMVIADEKLIEVDINVPASTFELVPEDAQFSLHKWSAFAAYSHIFLTLIILIALNELFRHYAWTGWAFFLGFAAIATIWIWPYTGISHWFKWAKIYSVVGASVFFLCMRFTPLWKYKWAKFGAASFLAINILEAVMQDFSMGHIPNVLNGTAGILSIITCYYGWKGIHTDNSPQKDMVWPLMTGLWIIAYDVWNIVYVYLNFPTGASAHAAVILAATIPAAFIKKGTWLQARAFTLAAWFMYYFSFPLFYSQNMWILPRSETSSMLVASLSLILNIACVFQLYYFYKKGILTFGKSKKAVEATA</sequence>
<protein>
    <submittedName>
        <fullName evidence="2">Uncharacterized protein</fullName>
    </submittedName>
</protein>
<feature type="transmembrane region" description="Helical" evidence="1">
    <location>
        <begin position="357"/>
        <end position="379"/>
    </location>
</feature>
<feature type="transmembrane region" description="Helical" evidence="1">
    <location>
        <begin position="240"/>
        <end position="257"/>
    </location>
</feature>
<feature type="transmembrane region" description="Helical" evidence="1">
    <location>
        <begin position="327"/>
        <end position="345"/>
    </location>
</feature>
<feature type="transmembrane region" description="Helical" evidence="1">
    <location>
        <begin position="128"/>
        <end position="147"/>
    </location>
</feature>
<keyword evidence="1" id="KW-0472">Membrane</keyword>
<feature type="transmembrane region" description="Helical" evidence="1">
    <location>
        <begin position="154"/>
        <end position="174"/>
    </location>
</feature>
<dbReference type="Pfam" id="PF18948">
    <property type="entry name" value="DUF5692"/>
    <property type="match status" value="1"/>
</dbReference>
<keyword evidence="1" id="KW-0812">Transmembrane</keyword>
<keyword evidence="1" id="KW-1133">Transmembrane helix</keyword>
<proteinExistence type="predicted"/>
<accession>A0ABP9F7X6</accession>
<evidence type="ECO:0000313" key="2">
    <source>
        <dbReference type="EMBL" id="GAA4890213.1"/>
    </source>
</evidence>
<organism evidence="2 3">
    <name type="scientific">Ferrimonas pelagia</name>
    <dbReference type="NCBI Taxonomy" id="1177826"/>
    <lineage>
        <taxon>Bacteria</taxon>
        <taxon>Pseudomonadati</taxon>
        <taxon>Pseudomonadota</taxon>
        <taxon>Gammaproteobacteria</taxon>
        <taxon>Alteromonadales</taxon>
        <taxon>Ferrimonadaceae</taxon>
        <taxon>Ferrimonas</taxon>
    </lineage>
</organism>
<gene>
    <name evidence="2" type="ORF">GCM10023333_24310</name>
</gene>
<evidence type="ECO:0000256" key="1">
    <source>
        <dbReference type="SAM" id="Phobius"/>
    </source>
</evidence>
<feature type="transmembrane region" description="Helical" evidence="1">
    <location>
        <begin position="299"/>
        <end position="315"/>
    </location>
</feature>